<dbReference type="HOGENOM" id="CLU_059075_0_1_1"/>
<dbReference type="PaxDb" id="6239-F54B8.8"/>
<dbReference type="Proteomes" id="UP000001940">
    <property type="component" value="Chromosome V"/>
</dbReference>
<feature type="transmembrane region" description="Helical" evidence="1">
    <location>
        <begin position="80"/>
        <end position="103"/>
    </location>
</feature>
<dbReference type="GO" id="GO:1990075">
    <property type="term" value="C:periciliary membrane compartment"/>
    <property type="evidence" value="ECO:0000318"/>
    <property type="project" value="GO_Central"/>
</dbReference>
<dbReference type="GO" id="GO:0004930">
    <property type="term" value="F:G protein-coupled receptor activity"/>
    <property type="evidence" value="ECO:0000318"/>
    <property type="project" value="GO_Central"/>
</dbReference>
<evidence type="ECO:0000256" key="1">
    <source>
        <dbReference type="SAM" id="Phobius"/>
    </source>
</evidence>
<dbReference type="PhylomeDB" id="O45557"/>
<dbReference type="RefSeq" id="NP_506953.2">
    <property type="nucleotide sequence ID" value="NM_074552.2"/>
</dbReference>
<dbReference type="SMR" id="O45557"/>
<keyword evidence="1" id="KW-0472">Membrane</keyword>
<proteinExistence type="predicted"/>
<dbReference type="AlphaFoldDB" id="O45557"/>
<dbReference type="OrthoDB" id="5802012at2759"/>
<organism evidence="2 3">
    <name type="scientific">Caenorhabditis elegans</name>
    <dbReference type="NCBI Taxonomy" id="6239"/>
    <lineage>
        <taxon>Eukaryota</taxon>
        <taxon>Metazoa</taxon>
        <taxon>Ecdysozoa</taxon>
        <taxon>Nematoda</taxon>
        <taxon>Chromadorea</taxon>
        <taxon>Rhabditida</taxon>
        <taxon>Rhabditina</taxon>
        <taxon>Rhabditomorpha</taxon>
        <taxon>Rhabditoidea</taxon>
        <taxon>Rhabditidae</taxon>
        <taxon>Peloderinae</taxon>
        <taxon>Caenorhabditis</taxon>
    </lineage>
</organism>
<accession>O45557</accession>
<feature type="transmembrane region" description="Helical" evidence="1">
    <location>
        <begin position="178"/>
        <end position="200"/>
    </location>
</feature>
<keyword evidence="3" id="KW-1185">Reference proteome</keyword>
<dbReference type="KEGG" id="cel:CELE_F54B8.8"/>
<feature type="transmembrane region" description="Helical" evidence="1">
    <location>
        <begin position="212"/>
        <end position="234"/>
    </location>
</feature>
<dbReference type="CTD" id="186205"/>
<dbReference type="Pfam" id="PF10316">
    <property type="entry name" value="7TM_GPCR_Srbc"/>
    <property type="match status" value="1"/>
</dbReference>
<gene>
    <name evidence="2 4" type="primary">srbc-50</name>
    <name evidence="2" type="ORF">CELE_F54B8.8</name>
    <name evidence="4" type="ORF">F54B8.8</name>
</gene>
<evidence type="ECO:0000313" key="4">
    <source>
        <dbReference type="WormBase" id="F54B8.8"/>
    </source>
</evidence>
<feature type="transmembrane region" description="Helical" evidence="1">
    <location>
        <begin position="40"/>
        <end position="59"/>
    </location>
</feature>
<keyword evidence="2" id="KW-0675">Receptor</keyword>
<keyword evidence="1" id="KW-1133">Transmembrane helix</keyword>
<protein>
    <submittedName>
        <fullName evidence="2">Serpentine Receptor, class BC (Class B-like)</fullName>
    </submittedName>
</protein>
<reference evidence="2 3" key="1">
    <citation type="journal article" date="1998" name="Science">
        <title>Genome sequence of the nematode C. elegans: a platform for investigating biology.</title>
        <authorList>
            <consortium name="The C. elegans sequencing consortium"/>
            <person name="Sulson J.E."/>
            <person name="Waterston R."/>
        </authorList>
    </citation>
    <scope>NUCLEOTIDE SEQUENCE [LARGE SCALE GENOMIC DNA]</scope>
    <source>
        <strain evidence="2 3">Bristol N2</strain>
    </source>
</reference>
<dbReference type="AGR" id="WB:WBGene00010022"/>
<evidence type="ECO:0000313" key="2">
    <source>
        <dbReference type="EMBL" id="CAB07621.2"/>
    </source>
</evidence>
<name>O45557_CAEEL</name>
<dbReference type="GeneID" id="186205"/>
<dbReference type="GO" id="GO:0097730">
    <property type="term" value="C:non-motile cilium"/>
    <property type="evidence" value="ECO:0000318"/>
    <property type="project" value="GO_Central"/>
</dbReference>
<dbReference type="InterPro" id="IPR019420">
    <property type="entry name" value="7TM_GPCR_serpentine_rcpt_Srbc"/>
</dbReference>
<dbReference type="EMBL" id="BX284605">
    <property type="protein sequence ID" value="CAB07621.2"/>
    <property type="molecule type" value="Genomic_DNA"/>
</dbReference>
<keyword evidence="1" id="KW-0812">Transmembrane</keyword>
<dbReference type="InParanoid" id="O45557"/>
<dbReference type="PANTHER" id="PTHR46418">
    <property type="entry name" value="SRBC-64-RELATED-RELATED"/>
    <property type="match status" value="1"/>
</dbReference>
<dbReference type="WormBase" id="F54B8.8">
    <property type="protein sequence ID" value="CE43192"/>
    <property type="gene ID" value="WBGene00010022"/>
    <property type="gene designation" value="srbc-50"/>
</dbReference>
<dbReference type="UCSC" id="F54B8.8">
    <property type="organism name" value="c. elegans"/>
</dbReference>
<dbReference type="FunCoup" id="O45557">
    <property type="interactions" value="20"/>
</dbReference>
<feature type="transmembrane region" description="Helical" evidence="1">
    <location>
        <begin position="123"/>
        <end position="146"/>
    </location>
</feature>
<dbReference type="GO" id="GO:0007186">
    <property type="term" value="P:G protein-coupled receptor signaling pathway"/>
    <property type="evidence" value="ECO:0000318"/>
    <property type="project" value="GO_Central"/>
</dbReference>
<sequence length="281" mass="32668">MVVLVIITTVISLTFSETTWLLNFYLLYSIFCKKNIPFKTELALVYCRFAVDTLFYFLFSINKIYLFSRQISEKVVIKNLIFLLIWPILLVGTVRSTLTFLVTMDRVIGSFFPIFYYNHRHKLSNYIFLIFISSVVILDQYVLFVYCKNTDDIPLECDNFHCMINQCFNNYWKRHERIACILLGCSSILLFLRLFVLTYCQQTPNNHSLSKATLFALVDSTIICLLNILPPFIFSKLPKINFRNYGPLVSIPRCGGSVIEGLISFKILTREKQASQISPVN</sequence>
<dbReference type="PANTHER" id="PTHR46418:SF1">
    <property type="entry name" value="G-PROTEIN COUPLED RECEPTORS FAMILY 1 PROFILE DOMAIN-CONTAINING PROTEIN-RELATED"/>
    <property type="match status" value="1"/>
</dbReference>
<evidence type="ECO:0000313" key="3">
    <source>
        <dbReference type="Proteomes" id="UP000001940"/>
    </source>
</evidence>